<feature type="domain" description="Lunapark zinc ribbon" evidence="5">
    <location>
        <begin position="267"/>
        <end position="316"/>
    </location>
</feature>
<comment type="subcellular location">
    <subcellularLocation>
        <location evidence="2">Endoplasmic reticulum membrane</location>
        <topology evidence="2">Multi-pass membrane protein</topology>
    </subcellularLocation>
</comment>
<organism evidence="6 7">
    <name type="scientific">Actinia tenebrosa</name>
    <name type="common">Australian red waratah sea anemone</name>
    <dbReference type="NCBI Taxonomy" id="6105"/>
    <lineage>
        <taxon>Eukaryota</taxon>
        <taxon>Metazoa</taxon>
        <taxon>Cnidaria</taxon>
        <taxon>Anthozoa</taxon>
        <taxon>Hexacorallia</taxon>
        <taxon>Actiniaria</taxon>
        <taxon>Actiniidae</taxon>
        <taxon>Actinia</taxon>
    </lineage>
</organism>
<keyword evidence="2" id="KW-0479">Metal-binding</keyword>
<evidence type="ECO:0000313" key="6">
    <source>
        <dbReference type="Proteomes" id="UP000515163"/>
    </source>
</evidence>
<dbReference type="GO" id="GO:0098826">
    <property type="term" value="C:endoplasmic reticulum tubular network membrane"/>
    <property type="evidence" value="ECO:0007669"/>
    <property type="project" value="UniProtKB-UniRule"/>
</dbReference>
<name>A0A6P8INY7_ACTTE</name>
<dbReference type="InterPro" id="IPR040115">
    <property type="entry name" value="Lnp"/>
</dbReference>
<dbReference type="GO" id="GO:0008270">
    <property type="term" value="F:zinc ion binding"/>
    <property type="evidence" value="ECO:0007669"/>
    <property type="project" value="UniProtKB-KW"/>
</dbReference>
<sequence length="394" mass="44845">MGLFFSRWRKRETSGEILEALQKDIVALESSQRRNEQMRKKYIGRLLIYSVLSYILLAVIFYFKYFPTNWRDRIMRIIPLLIFPLLIYGVKRLLHYIFVSRMTKNAELLEELKEKKKQTLEEVMEKETYKTAKELLEKYDPESSIIKMDKKELVSTVSPKSPAMADQATELRRRNVAGNVQSPNVSLQKATSVPSLTESLLDSPKRGPSPGGPSDTSFINSPSVQQRANSLSNLDSSGKQIPVLGPPRPPGPPKPAYPILPRERSTMDKVVEYLVGDGPSNRYALICKQCASHNGMALKEEFEYIGFRCCYCFHLNPPRKQRPTAPKLEDDPMTPGRSRKQPPPSPRRNVNEEVKQKPEESISDVSGDEMKVNKAEKLAEETIEEIPDEAAETE</sequence>
<feature type="region of interest" description="Disordered" evidence="4">
    <location>
        <begin position="320"/>
        <end position="394"/>
    </location>
</feature>
<feature type="compositionally biased region" description="Pro residues" evidence="4">
    <location>
        <begin position="244"/>
        <end position="258"/>
    </location>
</feature>
<proteinExistence type="inferred from homology"/>
<dbReference type="Proteomes" id="UP000515163">
    <property type="component" value="Unplaced"/>
</dbReference>
<feature type="compositionally biased region" description="Acidic residues" evidence="4">
    <location>
        <begin position="381"/>
        <end position="394"/>
    </location>
</feature>
<dbReference type="AlphaFoldDB" id="A0A6P8INY7"/>
<evidence type="ECO:0000313" key="7">
    <source>
        <dbReference type="RefSeq" id="XP_031568220.1"/>
    </source>
</evidence>
<feature type="coiled-coil region" evidence="3">
    <location>
        <begin position="99"/>
        <end position="129"/>
    </location>
</feature>
<keyword evidence="2" id="KW-0812">Transmembrane</keyword>
<feature type="compositionally biased region" description="Basic and acidic residues" evidence="4">
    <location>
        <begin position="349"/>
        <end position="360"/>
    </location>
</feature>
<keyword evidence="2" id="KW-0862">Zinc</keyword>
<dbReference type="PANTHER" id="PTHR22166">
    <property type="entry name" value="ENDOPLASMIC RETICULUM JUNCTION FORMATION PROTEIN LUNAPARK"/>
    <property type="match status" value="1"/>
</dbReference>
<evidence type="ECO:0000256" key="2">
    <source>
        <dbReference type="RuleBase" id="RU367073"/>
    </source>
</evidence>
<dbReference type="InterPro" id="IPR019273">
    <property type="entry name" value="Lunapark_Znf"/>
</dbReference>
<protein>
    <recommendedName>
        <fullName evidence="2">Endoplasmic reticulum junction formation protein lunapark</fullName>
    </recommendedName>
</protein>
<accession>A0A6P8INY7</accession>
<feature type="transmembrane region" description="Helical" evidence="2">
    <location>
        <begin position="74"/>
        <end position="94"/>
    </location>
</feature>
<keyword evidence="2" id="KW-1133">Transmembrane helix</keyword>
<feature type="compositionally biased region" description="Polar residues" evidence="4">
    <location>
        <begin position="178"/>
        <end position="200"/>
    </location>
</feature>
<keyword evidence="3" id="KW-0175">Coiled coil</keyword>
<dbReference type="KEGG" id="aten:116302941"/>
<keyword evidence="2" id="KW-0472">Membrane</keyword>
<comment type="domain">
    <text evidence="2">The C4-type zinc finger motif is necessary both for its ER three-way tubular junction localization and formation.</text>
</comment>
<feature type="transmembrane region" description="Helical" evidence="2">
    <location>
        <begin position="42"/>
        <end position="62"/>
    </location>
</feature>
<dbReference type="OrthoDB" id="1725934at2759"/>
<gene>
    <name evidence="7" type="primary">LOC116302941</name>
</gene>
<keyword evidence="6" id="KW-1185">Reference proteome</keyword>
<evidence type="ECO:0000259" key="5">
    <source>
        <dbReference type="Pfam" id="PF10058"/>
    </source>
</evidence>
<dbReference type="InParanoid" id="A0A6P8INY7"/>
<dbReference type="GO" id="GO:1903373">
    <property type="term" value="P:positive regulation of endoplasmic reticulum tubular network organization"/>
    <property type="evidence" value="ECO:0007669"/>
    <property type="project" value="UniProtKB-UniRule"/>
</dbReference>
<evidence type="ECO:0000256" key="4">
    <source>
        <dbReference type="SAM" id="MobiDB-lite"/>
    </source>
</evidence>
<dbReference type="GO" id="GO:0071788">
    <property type="term" value="P:endoplasmic reticulum tubular network maintenance"/>
    <property type="evidence" value="ECO:0007669"/>
    <property type="project" value="UniProtKB-UniRule"/>
</dbReference>
<comment type="function">
    <text evidence="2">Plays a role in determining ER morphology.</text>
</comment>
<feature type="compositionally biased region" description="Basic and acidic residues" evidence="4">
    <location>
        <begin position="368"/>
        <end position="380"/>
    </location>
</feature>
<keyword evidence="2" id="KW-0863">Zinc-finger</keyword>
<dbReference type="RefSeq" id="XP_031568220.1">
    <property type="nucleotide sequence ID" value="XM_031712360.1"/>
</dbReference>
<keyword evidence="2" id="KW-0256">Endoplasmic reticulum</keyword>
<reference evidence="7" key="1">
    <citation type="submission" date="2025-08" db="UniProtKB">
        <authorList>
            <consortium name="RefSeq"/>
        </authorList>
    </citation>
    <scope>IDENTIFICATION</scope>
    <source>
        <tissue evidence="7">Tentacle</tissue>
    </source>
</reference>
<evidence type="ECO:0000256" key="1">
    <source>
        <dbReference type="ARBA" id="ARBA00009940"/>
    </source>
</evidence>
<dbReference type="FunCoup" id="A0A6P8INY7">
    <property type="interactions" value="2138"/>
</dbReference>
<dbReference type="PANTHER" id="PTHR22166:SF12">
    <property type="entry name" value="ENDOPLASMIC RETICULUM JUNCTION FORMATION PROTEIN LUNAPARK"/>
    <property type="match status" value="1"/>
</dbReference>
<evidence type="ECO:0000256" key="3">
    <source>
        <dbReference type="SAM" id="Coils"/>
    </source>
</evidence>
<feature type="compositionally biased region" description="Polar residues" evidence="4">
    <location>
        <begin position="215"/>
        <end position="239"/>
    </location>
</feature>
<dbReference type="GeneID" id="116302941"/>
<dbReference type="Pfam" id="PF10058">
    <property type="entry name" value="Zn_ribbon_10"/>
    <property type="match status" value="1"/>
</dbReference>
<comment type="similarity">
    <text evidence="1 2">Belongs to the lunapark family.</text>
</comment>
<feature type="region of interest" description="Disordered" evidence="4">
    <location>
        <begin position="176"/>
        <end position="262"/>
    </location>
</feature>